<evidence type="ECO:0000256" key="1">
    <source>
        <dbReference type="SAM" id="MobiDB-lite"/>
    </source>
</evidence>
<protein>
    <submittedName>
        <fullName evidence="2">Uncharacterized protein</fullName>
    </submittedName>
</protein>
<feature type="compositionally biased region" description="Polar residues" evidence="1">
    <location>
        <begin position="146"/>
        <end position="155"/>
    </location>
</feature>
<accession>A0A3G5AHP1</accession>
<organism evidence="2">
    <name type="scientific">Solivirus sp</name>
    <dbReference type="NCBI Taxonomy" id="2487772"/>
    <lineage>
        <taxon>Viruses</taxon>
        <taxon>Pithoviruses</taxon>
    </lineage>
</organism>
<reference evidence="2" key="1">
    <citation type="submission" date="2018-10" db="EMBL/GenBank/DDBJ databases">
        <title>Hidden diversity of soil giant viruses.</title>
        <authorList>
            <person name="Schulz F."/>
            <person name="Alteio L."/>
            <person name="Goudeau D."/>
            <person name="Ryan E.M."/>
            <person name="Malmstrom R.R."/>
            <person name="Blanchard J."/>
            <person name="Woyke T."/>
        </authorList>
    </citation>
    <scope>NUCLEOTIDE SEQUENCE</scope>
    <source>
        <strain evidence="2">SOV1</strain>
    </source>
</reference>
<sequence>MTGSSEMPRVVKDILGELALIGSLPTGYKLNTKSGSYADASSYLDSFKRTCSGESGNVTYDYINSKINEAVKIAIQHPKWRSYIKERIISLEDAIRNLKFVYAKSPALAEIIGTLLLRITPEAFDEACPPISLLVTSPVLVKSKSRSSAPNTPVQPNLIKSKRRIATSVPRSNKDSYNPLDDPYNDSDGELNCDGEDYQNLTESLQAKAQQRLELSEED</sequence>
<feature type="compositionally biased region" description="Acidic residues" evidence="1">
    <location>
        <begin position="183"/>
        <end position="197"/>
    </location>
</feature>
<gene>
    <name evidence="2" type="ORF">Solivirus7_2</name>
</gene>
<feature type="region of interest" description="Disordered" evidence="1">
    <location>
        <begin position="144"/>
        <end position="198"/>
    </location>
</feature>
<proteinExistence type="predicted"/>
<name>A0A3G5AHP1_9VIRU</name>
<dbReference type="EMBL" id="MK072495">
    <property type="protein sequence ID" value="AYV86104.1"/>
    <property type="molecule type" value="Genomic_DNA"/>
</dbReference>
<evidence type="ECO:0000313" key="2">
    <source>
        <dbReference type="EMBL" id="AYV86104.1"/>
    </source>
</evidence>